<feature type="short sequence motif" description="Histidine triad motif" evidence="2 3">
    <location>
        <begin position="139"/>
        <end position="143"/>
    </location>
</feature>
<dbReference type="Proteomes" id="UP001497525">
    <property type="component" value="Unassembled WGS sequence"/>
</dbReference>
<comment type="caution">
    <text evidence="5">The sequence shown here is derived from an EMBL/GenBank/DDBJ whole genome shotgun (WGS) entry which is preliminary data.</text>
</comment>
<dbReference type="Gene3D" id="3.30.428.10">
    <property type="entry name" value="HIT-like"/>
    <property type="match status" value="1"/>
</dbReference>
<proteinExistence type="predicted"/>
<evidence type="ECO:0000256" key="3">
    <source>
        <dbReference type="PROSITE-ProRule" id="PRU00464"/>
    </source>
</evidence>
<dbReference type="FunFam" id="3.30.428.10:FF:000005">
    <property type="entry name" value="Histidine triad nucleotide-binding protein 1"/>
    <property type="match status" value="1"/>
</dbReference>
<feature type="domain" description="HIT" evidence="4">
    <location>
        <begin position="47"/>
        <end position="155"/>
    </location>
</feature>
<dbReference type="InterPro" id="IPR001310">
    <property type="entry name" value="Histidine_triad_HIT"/>
</dbReference>
<dbReference type="PRINTS" id="PR00332">
    <property type="entry name" value="HISTRIAD"/>
</dbReference>
<dbReference type="InterPro" id="IPR019808">
    <property type="entry name" value="Histidine_triad_CS"/>
</dbReference>
<feature type="active site" description="Tele-AMP-histidine intermediate" evidence="1">
    <location>
        <position position="141"/>
    </location>
</feature>
<accession>A0AAV2TKP8</accession>
<dbReference type="CDD" id="cd01276">
    <property type="entry name" value="PKCI_related"/>
    <property type="match status" value="1"/>
</dbReference>
<organism evidence="5 6">
    <name type="scientific">Calicophoron daubneyi</name>
    <name type="common">Rumen fluke</name>
    <name type="synonym">Paramphistomum daubneyi</name>
    <dbReference type="NCBI Taxonomy" id="300641"/>
    <lineage>
        <taxon>Eukaryota</taxon>
        <taxon>Metazoa</taxon>
        <taxon>Spiralia</taxon>
        <taxon>Lophotrochozoa</taxon>
        <taxon>Platyhelminthes</taxon>
        <taxon>Trematoda</taxon>
        <taxon>Digenea</taxon>
        <taxon>Plagiorchiida</taxon>
        <taxon>Pronocephalata</taxon>
        <taxon>Paramphistomoidea</taxon>
        <taxon>Paramphistomidae</taxon>
        <taxon>Calicophoron</taxon>
    </lineage>
</organism>
<dbReference type="Pfam" id="PF01230">
    <property type="entry name" value="HIT"/>
    <property type="match status" value="1"/>
</dbReference>
<dbReference type="InterPro" id="IPR011146">
    <property type="entry name" value="HIT-like"/>
</dbReference>
<dbReference type="PROSITE" id="PS51084">
    <property type="entry name" value="HIT_2"/>
    <property type="match status" value="1"/>
</dbReference>
<dbReference type="EMBL" id="CAXLJL010000356">
    <property type="protein sequence ID" value="CAL5136844.1"/>
    <property type="molecule type" value="Genomic_DNA"/>
</dbReference>
<evidence type="ECO:0000256" key="1">
    <source>
        <dbReference type="PIRSR" id="PIRSR601310-1"/>
    </source>
</evidence>
<sequence>MALSLASRSVCRFGRLLSVIRFVHTSSSMSTEVERAQHAGDKSKPTIFSKIITREVKADIIYEDDKCLAFNDIEPQAPVHFLVIPKNPIPMLDEAKAEDEALIGHMMRVCSKVAKDQGLTNGYRVVVNNGRHGCQSVYHLHLHVLGGKQLGWTPA</sequence>
<evidence type="ECO:0000313" key="6">
    <source>
        <dbReference type="Proteomes" id="UP001497525"/>
    </source>
</evidence>
<dbReference type="GO" id="GO:0003824">
    <property type="term" value="F:catalytic activity"/>
    <property type="evidence" value="ECO:0007669"/>
    <property type="project" value="InterPro"/>
</dbReference>
<evidence type="ECO:0000256" key="2">
    <source>
        <dbReference type="PIRSR" id="PIRSR601310-3"/>
    </source>
</evidence>
<dbReference type="InterPro" id="IPR036265">
    <property type="entry name" value="HIT-like_sf"/>
</dbReference>
<evidence type="ECO:0000313" key="5">
    <source>
        <dbReference type="EMBL" id="CAL5136844.1"/>
    </source>
</evidence>
<dbReference type="PROSITE" id="PS00892">
    <property type="entry name" value="HIT_1"/>
    <property type="match status" value="1"/>
</dbReference>
<protein>
    <recommendedName>
        <fullName evidence="4">HIT domain-containing protein</fullName>
    </recommendedName>
</protein>
<dbReference type="PANTHER" id="PTHR23089">
    <property type="entry name" value="HISTIDINE TRIAD HIT PROTEIN"/>
    <property type="match status" value="1"/>
</dbReference>
<evidence type="ECO:0000259" key="4">
    <source>
        <dbReference type="PROSITE" id="PS51084"/>
    </source>
</evidence>
<dbReference type="SUPFAM" id="SSF54197">
    <property type="entry name" value="HIT-like"/>
    <property type="match status" value="1"/>
</dbReference>
<reference evidence="5" key="1">
    <citation type="submission" date="2024-06" db="EMBL/GenBank/DDBJ databases">
        <authorList>
            <person name="Liu X."/>
            <person name="Lenzi L."/>
            <person name="Haldenby T S."/>
            <person name="Uol C."/>
        </authorList>
    </citation>
    <scope>NUCLEOTIDE SEQUENCE</scope>
</reference>
<gene>
    <name evidence="5" type="ORF">CDAUBV1_LOCUS11141</name>
</gene>
<dbReference type="AlphaFoldDB" id="A0AAV2TKP8"/>
<name>A0AAV2TKP8_CALDB</name>